<evidence type="ECO:0000313" key="2">
    <source>
        <dbReference type="EMBL" id="KFO25786.1"/>
    </source>
</evidence>
<name>A0A091DSM9_FUKDA</name>
<evidence type="ECO:0000313" key="3">
    <source>
        <dbReference type="Proteomes" id="UP000028990"/>
    </source>
</evidence>
<organism evidence="2 3">
    <name type="scientific">Fukomys damarensis</name>
    <name type="common">Damaraland mole rat</name>
    <name type="synonym">Cryptomys damarensis</name>
    <dbReference type="NCBI Taxonomy" id="885580"/>
    <lineage>
        <taxon>Eukaryota</taxon>
        <taxon>Metazoa</taxon>
        <taxon>Chordata</taxon>
        <taxon>Craniata</taxon>
        <taxon>Vertebrata</taxon>
        <taxon>Euteleostomi</taxon>
        <taxon>Mammalia</taxon>
        <taxon>Eutheria</taxon>
        <taxon>Euarchontoglires</taxon>
        <taxon>Glires</taxon>
        <taxon>Rodentia</taxon>
        <taxon>Hystricomorpha</taxon>
        <taxon>Bathyergidae</taxon>
        <taxon>Fukomys</taxon>
    </lineage>
</organism>
<reference evidence="2 3" key="1">
    <citation type="submission" date="2013-11" db="EMBL/GenBank/DDBJ databases">
        <title>The Damaraland mole rat (Fukomys damarensis) genome and evolution of African mole rats.</title>
        <authorList>
            <person name="Gladyshev V.N."/>
            <person name="Fang X."/>
        </authorList>
    </citation>
    <scope>NUCLEOTIDE SEQUENCE [LARGE SCALE GENOMIC DNA]</scope>
    <source>
        <tissue evidence="2">Liver</tissue>
    </source>
</reference>
<feature type="compositionally biased region" description="Basic and acidic residues" evidence="1">
    <location>
        <begin position="29"/>
        <end position="43"/>
    </location>
</feature>
<keyword evidence="3" id="KW-1185">Reference proteome</keyword>
<accession>A0A091DSM9</accession>
<sequence>MGDVSQDVQQERRRLQKARGRNQRSGKKWSKEESMKGRWEYRGRSRGSPVKKRKWSPMLDVAERPQTAANPLDLATTAMTPLSSVGEGASSCVHPEE</sequence>
<gene>
    <name evidence="2" type="ORF">H920_12922</name>
</gene>
<proteinExistence type="predicted"/>
<dbReference type="AlphaFoldDB" id="A0A091DSM9"/>
<feature type="region of interest" description="Disordered" evidence="1">
    <location>
        <begin position="1"/>
        <end position="69"/>
    </location>
</feature>
<feature type="compositionally biased region" description="Basic residues" evidence="1">
    <location>
        <begin position="14"/>
        <end position="28"/>
    </location>
</feature>
<protein>
    <submittedName>
        <fullName evidence="2">Uncharacterized protein</fullName>
    </submittedName>
</protein>
<dbReference type="Proteomes" id="UP000028990">
    <property type="component" value="Unassembled WGS sequence"/>
</dbReference>
<evidence type="ECO:0000256" key="1">
    <source>
        <dbReference type="SAM" id="MobiDB-lite"/>
    </source>
</evidence>
<dbReference type="EMBL" id="KN123337">
    <property type="protein sequence ID" value="KFO25786.1"/>
    <property type="molecule type" value="Genomic_DNA"/>
</dbReference>